<dbReference type="InterPro" id="IPR051266">
    <property type="entry name" value="CLCR"/>
</dbReference>
<name>A0A7S1BML8_9STRA</name>
<dbReference type="InterPro" id="IPR036465">
    <property type="entry name" value="vWFA_dom_sf"/>
</dbReference>
<dbReference type="InterPro" id="IPR032838">
    <property type="entry name" value="Vwaint_dom"/>
</dbReference>
<accession>A0A7S1BML8</accession>
<sequence length="637" mass="70199">MSAEATLKSEEGLTESDGLSCLDVVKHAVITIISSLKEHDRLALVSFSSCAYLNLGLTNMDKAGKEKATKILKELHTMGSTNLWDGLKTGMNLFHTEIEKSTSSQRIQSVFLLTDGQPNISPPRGNIPEFQKYKNDFDGTCLPAKLNTFGFGYHLDSQLLHNLAREGHGAYAFIPDAALVGTVFINALSNLLSTYAVSIEISLESEGITDADEFCVWGGHAVTKTQTCVNIHIGSIQFGQAKDLIIEVKKDNKKEYNVAVKYTPVGKTSQVLRSSFVMEAVGHDDSDTMTHHLRNQLVAILHKLAIEGNQTELNSFTEELKIFHQKYPTNYHGDLLKDVTGEAVMASEAKNHSRWGRHYLPSLATAHQLQMCNNFKDPGVQHYGGALFGSIRDELDEIFGKLPAPEPSIQPRMRSTMRTSKREKNGKMSMRSYNCSSMPCFHPDSTIRMANSTFMSIKNIKPGDFVHTPINPEGGMSQGARVMCVVRTKCNGRTILTKHCDSGLMITPWHPIKLDQTWMFPIDAPNSSLFYSGSGHVYSLLLDTGHVIEMNGVDSVTLGHGFNGSGDVRAHAFFGSREKIIEHLSATRGWSVGIVNCIGTVRDSVTGLVCGFQEEQLIASHNLVMESRFPKGVVLQS</sequence>
<dbReference type="PROSITE" id="PS50234">
    <property type="entry name" value="VWFA"/>
    <property type="match status" value="1"/>
</dbReference>
<feature type="region of interest" description="Disordered" evidence="1">
    <location>
        <begin position="402"/>
        <end position="427"/>
    </location>
</feature>
<dbReference type="InterPro" id="IPR036844">
    <property type="entry name" value="Hint_dom_sf"/>
</dbReference>
<evidence type="ECO:0000256" key="1">
    <source>
        <dbReference type="SAM" id="MobiDB-lite"/>
    </source>
</evidence>
<proteinExistence type="predicted"/>
<dbReference type="PANTHER" id="PTHR10579">
    <property type="entry name" value="CALCIUM-ACTIVATED CHLORIDE CHANNEL REGULATOR"/>
    <property type="match status" value="1"/>
</dbReference>
<dbReference type="AlphaFoldDB" id="A0A7S1BML8"/>
<evidence type="ECO:0000259" key="2">
    <source>
        <dbReference type="PROSITE" id="PS50234"/>
    </source>
</evidence>
<dbReference type="EMBL" id="HBFR01027043">
    <property type="protein sequence ID" value="CAD8892319.1"/>
    <property type="molecule type" value="Transcribed_RNA"/>
</dbReference>
<organism evidence="3">
    <name type="scientific">Corethron hystrix</name>
    <dbReference type="NCBI Taxonomy" id="216773"/>
    <lineage>
        <taxon>Eukaryota</taxon>
        <taxon>Sar</taxon>
        <taxon>Stramenopiles</taxon>
        <taxon>Ochrophyta</taxon>
        <taxon>Bacillariophyta</taxon>
        <taxon>Coscinodiscophyceae</taxon>
        <taxon>Corethrophycidae</taxon>
        <taxon>Corethrales</taxon>
        <taxon>Corethraceae</taxon>
        <taxon>Corethron</taxon>
    </lineage>
</organism>
<feature type="domain" description="VWFA" evidence="2">
    <location>
        <begin position="2"/>
        <end position="195"/>
    </location>
</feature>
<dbReference type="SUPFAM" id="SSF51294">
    <property type="entry name" value="Hedgehog/intein (Hint) domain"/>
    <property type="match status" value="1"/>
</dbReference>
<gene>
    <name evidence="3" type="ORF">CHYS00102_LOCUS19525</name>
</gene>
<dbReference type="InterPro" id="IPR039510">
    <property type="entry name" value="Vint_dom"/>
</dbReference>
<dbReference type="SUPFAM" id="SSF53300">
    <property type="entry name" value="vWA-like"/>
    <property type="match status" value="1"/>
</dbReference>
<dbReference type="Pfam" id="PF14624">
    <property type="entry name" value="Vwaint"/>
    <property type="match status" value="1"/>
</dbReference>
<dbReference type="Pfam" id="PF14623">
    <property type="entry name" value="Vint"/>
    <property type="match status" value="1"/>
</dbReference>
<dbReference type="Gene3D" id="3.40.50.410">
    <property type="entry name" value="von Willebrand factor, type A domain"/>
    <property type="match status" value="1"/>
</dbReference>
<protein>
    <recommendedName>
        <fullName evidence="2">VWFA domain-containing protein</fullName>
    </recommendedName>
</protein>
<dbReference type="PANTHER" id="PTHR10579:SF156">
    <property type="entry name" value="VWFA DOMAIN-CONTAINING PROTEIN"/>
    <property type="match status" value="1"/>
</dbReference>
<dbReference type="InterPro" id="IPR002035">
    <property type="entry name" value="VWF_A"/>
</dbReference>
<reference evidence="3" key="1">
    <citation type="submission" date="2021-01" db="EMBL/GenBank/DDBJ databases">
        <authorList>
            <person name="Corre E."/>
            <person name="Pelletier E."/>
            <person name="Niang G."/>
            <person name="Scheremetjew M."/>
            <person name="Finn R."/>
            <person name="Kale V."/>
            <person name="Holt S."/>
            <person name="Cochrane G."/>
            <person name="Meng A."/>
            <person name="Brown T."/>
            <person name="Cohen L."/>
        </authorList>
    </citation>
    <scope>NUCLEOTIDE SEQUENCE</scope>
    <source>
        <strain evidence="3">308</strain>
    </source>
</reference>
<evidence type="ECO:0000313" key="3">
    <source>
        <dbReference type="EMBL" id="CAD8892319.1"/>
    </source>
</evidence>
<dbReference type="Pfam" id="PF13768">
    <property type="entry name" value="VWA_3"/>
    <property type="match status" value="1"/>
</dbReference>